<evidence type="ECO:0000256" key="6">
    <source>
        <dbReference type="SAM" id="MobiDB-lite"/>
    </source>
</evidence>
<organism evidence="8 9">
    <name type="scientific">Protea cynaroides</name>
    <dbReference type="NCBI Taxonomy" id="273540"/>
    <lineage>
        <taxon>Eukaryota</taxon>
        <taxon>Viridiplantae</taxon>
        <taxon>Streptophyta</taxon>
        <taxon>Embryophyta</taxon>
        <taxon>Tracheophyta</taxon>
        <taxon>Spermatophyta</taxon>
        <taxon>Magnoliopsida</taxon>
        <taxon>Proteales</taxon>
        <taxon>Proteaceae</taxon>
        <taxon>Protea</taxon>
    </lineage>
</organism>
<dbReference type="PROSITE" id="PS51471">
    <property type="entry name" value="FE2OG_OXY"/>
    <property type="match status" value="1"/>
</dbReference>
<dbReference type="FunFam" id="2.60.120.330:FF:000005">
    <property type="entry name" value="1-aminocyclopropane-1-carboxylate oxidase homolog 1"/>
    <property type="match status" value="1"/>
</dbReference>
<dbReference type="EMBL" id="JAMYWD010000006">
    <property type="protein sequence ID" value="KAJ4968381.1"/>
    <property type="molecule type" value="Genomic_DNA"/>
</dbReference>
<dbReference type="AlphaFoldDB" id="A0A9Q0KD84"/>
<evidence type="ECO:0000313" key="8">
    <source>
        <dbReference type="EMBL" id="KAJ4968381.1"/>
    </source>
</evidence>
<proteinExistence type="inferred from homology"/>
<accession>A0A9Q0KD84</accession>
<reference evidence="8" key="1">
    <citation type="journal article" date="2023" name="Plant J.">
        <title>The genome of the king protea, Protea cynaroides.</title>
        <authorList>
            <person name="Chang J."/>
            <person name="Duong T.A."/>
            <person name="Schoeman C."/>
            <person name="Ma X."/>
            <person name="Roodt D."/>
            <person name="Barker N."/>
            <person name="Li Z."/>
            <person name="Van de Peer Y."/>
            <person name="Mizrachi E."/>
        </authorList>
    </citation>
    <scope>NUCLEOTIDE SEQUENCE</scope>
    <source>
        <tissue evidence="8">Young leaves</tissue>
    </source>
</reference>
<dbReference type="GO" id="GO:0046872">
    <property type="term" value="F:metal ion binding"/>
    <property type="evidence" value="ECO:0007669"/>
    <property type="project" value="UniProtKB-KW"/>
</dbReference>
<protein>
    <recommendedName>
        <fullName evidence="7">Fe2OG dioxygenase domain-containing protein</fullName>
    </recommendedName>
</protein>
<feature type="domain" description="Fe2OG dioxygenase" evidence="7">
    <location>
        <begin position="244"/>
        <end position="343"/>
    </location>
</feature>
<evidence type="ECO:0000256" key="1">
    <source>
        <dbReference type="ARBA" id="ARBA00008056"/>
    </source>
</evidence>
<evidence type="ECO:0000313" key="9">
    <source>
        <dbReference type="Proteomes" id="UP001141806"/>
    </source>
</evidence>
<gene>
    <name evidence="8" type="ORF">NE237_015082</name>
</gene>
<comment type="similarity">
    <text evidence="1 5">Belongs to the iron/ascorbate-dependent oxidoreductase family.</text>
</comment>
<evidence type="ECO:0000256" key="2">
    <source>
        <dbReference type="ARBA" id="ARBA00022723"/>
    </source>
</evidence>
<dbReference type="InterPro" id="IPR005123">
    <property type="entry name" value="Oxoglu/Fe-dep_dioxygenase_dom"/>
</dbReference>
<keyword evidence="4 5" id="KW-0408">Iron</keyword>
<dbReference type="InterPro" id="IPR027443">
    <property type="entry name" value="IPNS-like_sf"/>
</dbReference>
<keyword evidence="9" id="KW-1185">Reference proteome</keyword>
<dbReference type="Proteomes" id="UP001141806">
    <property type="component" value="Unassembled WGS sequence"/>
</dbReference>
<dbReference type="SUPFAM" id="SSF51197">
    <property type="entry name" value="Clavaminate synthase-like"/>
    <property type="match status" value="1"/>
</dbReference>
<evidence type="ECO:0000259" key="7">
    <source>
        <dbReference type="PROSITE" id="PS51471"/>
    </source>
</evidence>
<dbReference type="InterPro" id="IPR026992">
    <property type="entry name" value="DIOX_N"/>
</dbReference>
<dbReference type="InterPro" id="IPR044861">
    <property type="entry name" value="IPNS-like_FE2OG_OXY"/>
</dbReference>
<dbReference type="PANTHER" id="PTHR10209:SF859">
    <property type="entry name" value="OS03G0690500 PROTEIN"/>
    <property type="match status" value="1"/>
</dbReference>
<name>A0A9Q0KD84_9MAGN</name>
<evidence type="ECO:0000256" key="5">
    <source>
        <dbReference type="RuleBase" id="RU003682"/>
    </source>
</evidence>
<dbReference type="OrthoDB" id="288590at2759"/>
<dbReference type="Gene3D" id="2.60.120.330">
    <property type="entry name" value="B-lactam Antibiotic, Isopenicillin N Synthase, Chain"/>
    <property type="match status" value="1"/>
</dbReference>
<sequence>MAVVSGSDEVPGSTSPTPSYDRTKDLREFDETKAGVKGLVDAGVIKVPRIFVHPPETLHDLSSQFQLGSIQSNRQTHLTIPIIDLNLEEGTFNLEFHGNPTQSSTLRKEIIDQIRRASETCGFFQVVNHGIPVSLLEEMLQGVRRFFDQDTEVKKQFYTRDLGEKVIYVSNIHLYKSPAADWRDTFFCRLSPQPLDPQELPLACRDIIMEYSKQARSLGIALFELLSESLGLNPKHLIDMGCAESHAFLCHCYPACPEPELTLGTTKHADNDFITILLQDHIGGLQVLRQNQWVDVSPIPGALIINIGDLLQLVSNDRFKSVEHRVLAHREGTRFSVACFFNAVTESTRVYGPIKELLSVENPPIYRETTTKEYVTYFASKGLDGTSALPYFKL</sequence>
<dbReference type="PANTHER" id="PTHR10209">
    <property type="entry name" value="OXIDOREDUCTASE, 2OG-FE II OXYGENASE FAMILY PROTEIN"/>
    <property type="match status" value="1"/>
</dbReference>
<feature type="region of interest" description="Disordered" evidence="6">
    <location>
        <begin position="1"/>
        <end position="25"/>
    </location>
</feature>
<evidence type="ECO:0000256" key="3">
    <source>
        <dbReference type="ARBA" id="ARBA00023002"/>
    </source>
</evidence>
<comment type="caution">
    <text evidence="8">The sequence shown here is derived from an EMBL/GenBank/DDBJ whole genome shotgun (WGS) entry which is preliminary data.</text>
</comment>
<dbReference type="GO" id="GO:0051213">
    <property type="term" value="F:dioxygenase activity"/>
    <property type="evidence" value="ECO:0007669"/>
    <property type="project" value="UniProtKB-ARBA"/>
</dbReference>
<evidence type="ECO:0000256" key="4">
    <source>
        <dbReference type="ARBA" id="ARBA00023004"/>
    </source>
</evidence>
<keyword evidence="2 5" id="KW-0479">Metal-binding</keyword>
<keyword evidence="3 5" id="KW-0560">Oxidoreductase</keyword>
<dbReference type="Pfam" id="PF14226">
    <property type="entry name" value="DIOX_N"/>
    <property type="match status" value="1"/>
</dbReference>
<dbReference type="Pfam" id="PF03171">
    <property type="entry name" value="2OG-FeII_Oxy"/>
    <property type="match status" value="1"/>
</dbReference>